<accession>A0A8T2MJY5</accession>
<dbReference type="EMBL" id="JAFBMS010002117">
    <property type="protein sequence ID" value="KAG9328534.1"/>
    <property type="molecule type" value="Genomic_DNA"/>
</dbReference>
<evidence type="ECO:0000256" key="1">
    <source>
        <dbReference type="SAM" id="MobiDB-lite"/>
    </source>
</evidence>
<sequence length="374" mass="40950">MEQCVPPTDVKRTKPKPPKPSHPPPKPPQTLQTSNLKPVTEVNGNLIHTERMDRSVPILPPRPRPEEFNNTGFNLNERTKINICTQAFNMNMQENNNDAGKKMPMQNEHPSDLEKQENPKGEEEEKAAGTAKAVDKSQGSGILKENEEKAETHQVYSADSQGIGPIRGQRGSEGELENRQPQDKGVFGNFWKNSTERTPTFTSYIMDANPEGERTIPGIEKENESAHDELSASNDSLSDIDKKEKGGMFSGMFRKTPKPSGGPTPAQDNLSTHSELSASNDSLSDNNTKEKGGILSGMFRRAPKPAENSPTAQENESIHSKLSASNDSPLISTKRRKEGSSLAIPKIPKPAEDTAPVQVTILTLYSPLPAQVTT</sequence>
<reference evidence="2" key="1">
    <citation type="thesis" date="2021" institute="BYU ScholarsArchive" country="Provo, UT, USA">
        <title>Applications of and Algorithms for Genome Assembly and Genomic Analyses with an Emphasis on Marine Teleosts.</title>
        <authorList>
            <person name="Pickett B.D."/>
        </authorList>
    </citation>
    <scope>NUCLEOTIDE SEQUENCE</scope>
    <source>
        <strain evidence="2">HI-2016</strain>
    </source>
</reference>
<comment type="caution">
    <text evidence="2">The sequence shown here is derived from an EMBL/GenBank/DDBJ whole genome shotgun (WGS) entry which is preliminary data.</text>
</comment>
<dbReference type="AlphaFoldDB" id="A0A8T2MJY5"/>
<organism evidence="2 3">
    <name type="scientific">Albula glossodonta</name>
    <name type="common">roundjaw bonefish</name>
    <dbReference type="NCBI Taxonomy" id="121402"/>
    <lineage>
        <taxon>Eukaryota</taxon>
        <taxon>Metazoa</taxon>
        <taxon>Chordata</taxon>
        <taxon>Craniata</taxon>
        <taxon>Vertebrata</taxon>
        <taxon>Euteleostomi</taxon>
        <taxon>Actinopterygii</taxon>
        <taxon>Neopterygii</taxon>
        <taxon>Teleostei</taxon>
        <taxon>Albuliformes</taxon>
        <taxon>Albulidae</taxon>
        <taxon>Albula</taxon>
    </lineage>
</organism>
<gene>
    <name evidence="2" type="ORF">JZ751_013393</name>
</gene>
<name>A0A8T2MJY5_9TELE</name>
<dbReference type="Proteomes" id="UP000824540">
    <property type="component" value="Unassembled WGS sequence"/>
</dbReference>
<proteinExistence type="predicted"/>
<protein>
    <submittedName>
        <fullName evidence="2">Uncharacterized protein</fullName>
    </submittedName>
</protein>
<feature type="compositionally biased region" description="Low complexity" evidence="1">
    <location>
        <begin position="274"/>
        <end position="286"/>
    </location>
</feature>
<feature type="compositionally biased region" description="Polar residues" evidence="1">
    <location>
        <begin position="308"/>
        <end position="331"/>
    </location>
</feature>
<feature type="compositionally biased region" description="Basic and acidic residues" evidence="1">
    <location>
        <begin position="109"/>
        <end position="127"/>
    </location>
</feature>
<feature type="region of interest" description="Disordered" evidence="1">
    <location>
        <begin position="1"/>
        <end position="72"/>
    </location>
</feature>
<keyword evidence="3" id="KW-1185">Reference proteome</keyword>
<feature type="compositionally biased region" description="Basic and acidic residues" evidence="1">
    <location>
        <begin position="170"/>
        <end position="182"/>
    </location>
</feature>
<feature type="region of interest" description="Disordered" evidence="1">
    <location>
        <begin position="94"/>
        <end position="355"/>
    </location>
</feature>
<feature type="compositionally biased region" description="Basic and acidic residues" evidence="1">
    <location>
        <begin position="211"/>
        <end position="230"/>
    </location>
</feature>
<feature type="compositionally biased region" description="Polar residues" evidence="1">
    <location>
        <begin position="191"/>
        <end position="203"/>
    </location>
</feature>
<evidence type="ECO:0000313" key="2">
    <source>
        <dbReference type="EMBL" id="KAG9328534.1"/>
    </source>
</evidence>
<evidence type="ECO:0000313" key="3">
    <source>
        <dbReference type="Proteomes" id="UP000824540"/>
    </source>
</evidence>
<dbReference type="OrthoDB" id="8957261at2759"/>